<dbReference type="InterPro" id="IPR010812">
    <property type="entry name" value="HrpJ-like"/>
</dbReference>
<dbReference type="GO" id="GO:0009986">
    <property type="term" value="C:cell surface"/>
    <property type="evidence" value="ECO:0007669"/>
    <property type="project" value="InterPro"/>
</dbReference>
<dbReference type="GO" id="GO:0050709">
    <property type="term" value="P:negative regulation of protein secretion"/>
    <property type="evidence" value="ECO:0007669"/>
    <property type="project" value="InterPro"/>
</dbReference>
<reference evidence="3" key="1">
    <citation type="journal article" date="2015" name="Nature">
        <title>Complex archaea that bridge the gap between prokaryotes and eukaryotes.</title>
        <authorList>
            <person name="Spang A."/>
            <person name="Saw J.H."/>
            <person name="Jorgensen S.L."/>
            <person name="Zaremba-Niedzwiedzka K."/>
            <person name="Martijn J."/>
            <person name="Lind A.E."/>
            <person name="van Eijk R."/>
            <person name="Schleper C."/>
            <person name="Guy L."/>
            <person name="Ettema T.J."/>
        </authorList>
    </citation>
    <scope>NUCLEOTIDE SEQUENCE</scope>
</reference>
<dbReference type="InterPro" id="IPR013401">
    <property type="entry name" value="T3SS_LcrE"/>
</dbReference>
<dbReference type="SUPFAM" id="SSF140591">
    <property type="entry name" value="Type III secretion system domain"/>
    <property type="match status" value="1"/>
</dbReference>
<evidence type="ECO:0000313" key="3">
    <source>
        <dbReference type="EMBL" id="KKK88257.1"/>
    </source>
</evidence>
<organism evidence="3">
    <name type="scientific">marine sediment metagenome</name>
    <dbReference type="NCBI Taxonomy" id="412755"/>
    <lineage>
        <taxon>unclassified sequences</taxon>
        <taxon>metagenomes</taxon>
        <taxon>ecological metagenomes</taxon>
    </lineage>
</organism>
<dbReference type="Pfam" id="PF22342">
    <property type="entry name" value="T3SS_CopN_3rd"/>
    <property type="match status" value="1"/>
</dbReference>
<dbReference type="NCBIfam" id="TIGR02568">
    <property type="entry name" value="LcrE"/>
    <property type="match status" value="1"/>
</dbReference>
<dbReference type="Gene3D" id="1.10.150.630">
    <property type="match status" value="1"/>
</dbReference>
<accession>A0A0F8Z3B8</accession>
<dbReference type="Pfam" id="PF07201">
    <property type="entry name" value="HrpJ"/>
    <property type="match status" value="1"/>
</dbReference>
<gene>
    <name evidence="3" type="ORF">LCGC14_2744990</name>
</gene>
<feature type="non-terminal residue" evidence="3">
    <location>
        <position position="1"/>
    </location>
</feature>
<evidence type="ECO:0000259" key="2">
    <source>
        <dbReference type="Pfam" id="PF22342"/>
    </source>
</evidence>
<dbReference type="InterPro" id="IPR038347">
    <property type="entry name" value="TyeA_sf"/>
</dbReference>
<dbReference type="Gene3D" id="1.20.1280.80">
    <property type="match status" value="1"/>
</dbReference>
<dbReference type="EMBL" id="LAZR01050037">
    <property type="protein sequence ID" value="KKK88257.1"/>
    <property type="molecule type" value="Genomic_DNA"/>
</dbReference>
<dbReference type="InterPro" id="IPR054556">
    <property type="entry name" value="T3SS_CopN_C"/>
</dbReference>
<protein>
    <recommendedName>
        <fullName evidence="4">Hypersensitivity response secretion-like HrpJ domain-containing protein</fullName>
    </recommendedName>
</protein>
<dbReference type="GO" id="GO:0030254">
    <property type="term" value="P:protein secretion by the type III secretion system"/>
    <property type="evidence" value="ECO:0007669"/>
    <property type="project" value="InterPro"/>
</dbReference>
<comment type="caution">
    <text evidence="3">The sequence shown here is derived from an EMBL/GenBank/DDBJ whole genome shotgun (WGS) entry which is preliminary data.</text>
</comment>
<evidence type="ECO:0000259" key="1">
    <source>
        <dbReference type="Pfam" id="PF07201"/>
    </source>
</evidence>
<dbReference type="GO" id="GO:0019867">
    <property type="term" value="C:outer membrane"/>
    <property type="evidence" value="ECO:0007669"/>
    <property type="project" value="InterPro"/>
</dbReference>
<dbReference type="AlphaFoldDB" id="A0A0F8Z3B8"/>
<proteinExistence type="predicted"/>
<feature type="domain" description="Hypersensitivity response secretion-like HrpJ" evidence="1">
    <location>
        <begin position="84"/>
        <end position="221"/>
    </location>
</feature>
<name>A0A0F8Z3B8_9ZZZZ</name>
<feature type="domain" description="T3SS low calcium response E C-terminal helical" evidence="2">
    <location>
        <begin position="273"/>
        <end position="372"/>
    </location>
</feature>
<evidence type="ECO:0008006" key="4">
    <source>
        <dbReference type="Google" id="ProtNLM"/>
    </source>
</evidence>
<sequence>LKLMGEINKPAKISQMAKQQATQRIKAQQLSKQQVTSKRALKAYQESGFNQAAMRRNFKPLEEQRFGKKHVSKSGAADDEVEIIEEVKNTEEMASRFNKKNQELKEKTLLILRDLIKDDDTVEDILRKVLDFYPDYTLADDALEFLLQTTDTDLALKVHKAKEFLNTEYKREIIAGRNINLQAQVFSKEGLGTPTNLRDMYRDITGNPRTALTLFDELSSKYTYENMKPVIRFLLHSLGSDLKSKGPSITRGELSRLMEETQILQAILGVFRFFQSRTGLISSQFDHFGLILPDIINFELLSKIFINLLKERYISSDKILDLCRKLGISDEIAAQIIIYTQMRDGIRQTSKRLYRSDKHREEALFAFIEALEELEELFEEEE</sequence>